<evidence type="ECO:0000256" key="8">
    <source>
        <dbReference type="ARBA" id="ARBA00023012"/>
    </source>
</evidence>
<dbReference type="PANTHER" id="PTHR24421">
    <property type="entry name" value="NITRATE/NITRITE SENSOR PROTEIN NARX-RELATED"/>
    <property type="match status" value="1"/>
</dbReference>
<dbReference type="GO" id="GO:0046983">
    <property type="term" value="F:protein dimerization activity"/>
    <property type="evidence" value="ECO:0007669"/>
    <property type="project" value="InterPro"/>
</dbReference>
<keyword evidence="8" id="KW-0902">Two-component regulatory system</keyword>
<dbReference type="CDD" id="cd16917">
    <property type="entry name" value="HATPase_UhpB-NarQ-NarX-like"/>
    <property type="match status" value="1"/>
</dbReference>
<proteinExistence type="predicted"/>
<name>A0A7C1FX84_9CHLR</name>
<evidence type="ECO:0000256" key="7">
    <source>
        <dbReference type="ARBA" id="ARBA00022840"/>
    </source>
</evidence>
<dbReference type="Pfam" id="PF07730">
    <property type="entry name" value="HisKA_3"/>
    <property type="match status" value="1"/>
</dbReference>
<dbReference type="InterPro" id="IPR011712">
    <property type="entry name" value="Sig_transdc_His_kin_sub3_dim/P"/>
</dbReference>
<sequence length="260" mass="28474">MQGGVPLFQLLPNFVTDRRQPGGIATTSVLPSHRILSVAEEELARIVLDIHDGPVQYLFSALSLLTGVQNDLAKRGASPEITARLAQVGMLLESSLYEIKYFLGTFRPPEFRQRSLPSIVEGLVIQHEEWTGATVHLEMNAVPEEVPLAVKIAIYRVLQEALSNANRHAGVAEHQVRLWGEPGKICLEVADNGRGFEPPDLENPVESSHADHIGLLGMRDRVALLNGVFRIQSSPGQGTKIMVTIPLEHAETSFSAVDEP</sequence>
<evidence type="ECO:0000313" key="10">
    <source>
        <dbReference type="EMBL" id="HDX33691.1"/>
    </source>
</evidence>
<organism evidence="10">
    <name type="scientific">Caldilinea aerophila</name>
    <dbReference type="NCBI Taxonomy" id="133453"/>
    <lineage>
        <taxon>Bacteria</taxon>
        <taxon>Bacillati</taxon>
        <taxon>Chloroflexota</taxon>
        <taxon>Caldilineae</taxon>
        <taxon>Caldilineales</taxon>
        <taxon>Caldilineaceae</taxon>
        <taxon>Caldilinea</taxon>
    </lineage>
</organism>
<dbReference type="InterPro" id="IPR050482">
    <property type="entry name" value="Sensor_HK_TwoCompSys"/>
</dbReference>
<evidence type="ECO:0000256" key="1">
    <source>
        <dbReference type="ARBA" id="ARBA00000085"/>
    </source>
</evidence>
<keyword evidence="5" id="KW-0547">Nucleotide-binding</keyword>
<dbReference type="EC" id="2.7.13.3" evidence="2"/>
<accession>A0A7C1FX84</accession>
<comment type="catalytic activity">
    <reaction evidence="1">
        <text>ATP + protein L-histidine = ADP + protein N-phospho-L-histidine.</text>
        <dbReference type="EC" id="2.7.13.3"/>
    </reaction>
</comment>
<dbReference type="GO" id="GO:0016020">
    <property type="term" value="C:membrane"/>
    <property type="evidence" value="ECO:0007669"/>
    <property type="project" value="InterPro"/>
</dbReference>
<dbReference type="SUPFAM" id="SSF55874">
    <property type="entry name" value="ATPase domain of HSP90 chaperone/DNA topoisomerase II/histidine kinase"/>
    <property type="match status" value="1"/>
</dbReference>
<protein>
    <recommendedName>
        <fullName evidence="2">histidine kinase</fullName>
        <ecNumber evidence="2">2.7.13.3</ecNumber>
    </recommendedName>
</protein>
<keyword evidence="3" id="KW-0597">Phosphoprotein</keyword>
<dbReference type="PANTHER" id="PTHR24421:SF10">
    <property type="entry name" value="NITRATE_NITRITE SENSOR PROTEIN NARQ"/>
    <property type="match status" value="1"/>
</dbReference>
<reference evidence="10" key="1">
    <citation type="journal article" date="2020" name="mSystems">
        <title>Genome- and Community-Level Interaction Insights into Carbon Utilization and Element Cycling Functions of Hydrothermarchaeota in Hydrothermal Sediment.</title>
        <authorList>
            <person name="Zhou Z."/>
            <person name="Liu Y."/>
            <person name="Xu W."/>
            <person name="Pan J."/>
            <person name="Luo Z.H."/>
            <person name="Li M."/>
        </authorList>
    </citation>
    <scope>NUCLEOTIDE SEQUENCE [LARGE SCALE GENOMIC DNA]</scope>
    <source>
        <strain evidence="10">SpSt-289</strain>
    </source>
</reference>
<dbReference type="GO" id="GO:0005524">
    <property type="term" value="F:ATP binding"/>
    <property type="evidence" value="ECO:0007669"/>
    <property type="project" value="UniProtKB-KW"/>
</dbReference>
<feature type="domain" description="Histidine kinase" evidence="9">
    <location>
        <begin position="154"/>
        <end position="249"/>
    </location>
</feature>
<gene>
    <name evidence="10" type="ORF">ENQ20_19755</name>
</gene>
<keyword evidence="6 10" id="KW-0418">Kinase</keyword>
<dbReference type="InterPro" id="IPR005467">
    <property type="entry name" value="His_kinase_dom"/>
</dbReference>
<dbReference type="EMBL" id="DSMG01000198">
    <property type="protein sequence ID" value="HDX33691.1"/>
    <property type="molecule type" value="Genomic_DNA"/>
</dbReference>
<evidence type="ECO:0000259" key="9">
    <source>
        <dbReference type="PROSITE" id="PS50109"/>
    </source>
</evidence>
<evidence type="ECO:0000256" key="2">
    <source>
        <dbReference type="ARBA" id="ARBA00012438"/>
    </source>
</evidence>
<keyword evidence="4" id="KW-0808">Transferase</keyword>
<dbReference type="SMART" id="SM00387">
    <property type="entry name" value="HATPase_c"/>
    <property type="match status" value="1"/>
</dbReference>
<comment type="caution">
    <text evidence="10">The sequence shown here is derived from an EMBL/GenBank/DDBJ whole genome shotgun (WGS) entry which is preliminary data.</text>
</comment>
<evidence type="ECO:0000256" key="4">
    <source>
        <dbReference type="ARBA" id="ARBA00022679"/>
    </source>
</evidence>
<dbReference type="InterPro" id="IPR003594">
    <property type="entry name" value="HATPase_dom"/>
</dbReference>
<dbReference type="InterPro" id="IPR036890">
    <property type="entry name" value="HATPase_C_sf"/>
</dbReference>
<dbReference type="Gene3D" id="3.30.565.10">
    <property type="entry name" value="Histidine kinase-like ATPase, C-terminal domain"/>
    <property type="match status" value="1"/>
</dbReference>
<dbReference type="Pfam" id="PF02518">
    <property type="entry name" value="HATPase_c"/>
    <property type="match status" value="1"/>
</dbReference>
<dbReference type="GO" id="GO:0000155">
    <property type="term" value="F:phosphorelay sensor kinase activity"/>
    <property type="evidence" value="ECO:0007669"/>
    <property type="project" value="InterPro"/>
</dbReference>
<dbReference type="PROSITE" id="PS50109">
    <property type="entry name" value="HIS_KIN"/>
    <property type="match status" value="1"/>
</dbReference>
<dbReference type="AlphaFoldDB" id="A0A7C1FX84"/>
<evidence type="ECO:0000256" key="5">
    <source>
        <dbReference type="ARBA" id="ARBA00022741"/>
    </source>
</evidence>
<evidence type="ECO:0000256" key="6">
    <source>
        <dbReference type="ARBA" id="ARBA00022777"/>
    </source>
</evidence>
<evidence type="ECO:0000256" key="3">
    <source>
        <dbReference type="ARBA" id="ARBA00022553"/>
    </source>
</evidence>
<keyword evidence="7" id="KW-0067">ATP-binding</keyword>